<dbReference type="Pfam" id="PF09753">
    <property type="entry name" value="Use1"/>
    <property type="match status" value="1"/>
</dbReference>
<evidence type="ECO:0000256" key="6">
    <source>
        <dbReference type="ARBA" id="ARBA00022892"/>
    </source>
</evidence>
<dbReference type="KEGG" id="clu:CLUG_03788"/>
<dbReference type="STRING" id="306902.C4Y6K5"/>
<dbReference type="PANTHER" id="PTHR13050:SF7">
    <property type="entry name" value="VESICLE TRANSPORT PROTEIN USE1"/>
    <property type="match status" value="1"/>
</dbReference>
<sequence length="248" mass="27587">MQVLSPKTIASTIAAYREEVASCKDDAGIQVNPQISILSLKRIKGDLPLLLSNLNQHKNNSIYQSTFNQISTLSIEVGELLHMKQKEVKDFDKQFETTISQDTEITEQPPPAAENLTDDYASLRKRLLADGTSTSLDKSTTGTEDMNQYHENFQEELYSDLTDLASALKTSALSLSSKILDDSKLLNTTNENMLKSSSLMHTVGANLNGYLSEKSNGKISLFFLIKTMVFIFLLTAIMIILIKILPKM</sequence>
<dbReference type="HOGENOM" id="CLU_093900_0_0_1"/>
<dbReference type="RefSeq" id="XP_002616547.1">
    <property type="nucleotide sequence ID" value="XM_002616501.1"/>
</dbReference>
<evidence type="ECO:0000256" key="5">
    <source>
        <dbReference type="ARBA" id="ARBA00022824"/>
    </source>
</evidence>
<keyword evidence="7" id="KW-0653">Protein transport</keyword>
<dbReference type="VEuPathDB" id="FungiDB:CLUG_03788"/>
<reference evidence="11 12" key="1">
    <citation type="journal article" date="2009" name="Nature">
        <title>Evolution of pathogenicity and sexual reproduction in eight Candida genomes.</title>
        <authorList>
            <person name="Butler G."/>
            <person name="Rasmussen M.D."/>
            <person name="Lin M.F."/>
            <person name="Santos M.A."/>
            <person name="Sakthikumar S."/>
            <person name="Munro C.A."/>
            <person name="Rheinbay E."/>
            <person name="Grabherr M."/>
            <person name="Forche A."/>
            <person name="Reedy J.L."/>
            <person name="Agrafioti I."/>
            <person name="Arnaud M.B."/>
            <person name="Bates S."/>
            <person name="Brown A.J."/>
            <person name="Brunke S."/>
            <person name="Costanzo M.C."/>
            <person name="Fitzpatrick D.A."/>
            <person name="de Groot P.W."/>
            <person name="Harris D."/>
            <person name="Hoyer L.L."/>
            <person name="Hube B."/>
            <person name="Klis F.M."/>
            <person name="Kodira C."/>
            <person name="Lennard N."/>
            <person name="Logue M.E."/>
            <person name="Martin R."/>
            <person name="Neiman A.M."/>
            <person name="Nikolaou E."/>
            <person name="Quail M.A."/>
            <person name="Quinn J."/>
            <person name="Santos M.C."/>
            <person name="Schmitzberger F.F."/>
            <person name="Sherlock G."/>
            <person name="Shah P."/>
            <person name="Silverstein K.A."/>
            <person name="Skrzypek M.S."/>
            <person name="Soll D."/>
            <person name="Staggs R."/>
            <person name="Stansfield I."/>
            <person name="Stumpf M.P."/>
            <person name="Sudbery P.E."/>
            <person name="Srikantha T."/>
            <person name="Zeng Q."/>
            <person name="Berman J."/>
            <person name="Berriman M."/>
            <person name="Heitman J."/>
            <person name="Gow N.A."/>
            <person name="Lorenz M.C."/>
            <person name="Birren B.W."/>
            <person name="Kellis M."/>
            <person name="Cuomo C.A."/>
        </authorList>
    </citation>
    <scope>NUCLEOTIDE SEQUENCE [LARGE SCALE GENOMIC DNA]</scope>
    <source>
        <strain evidence="11 12">ATCC 42720</strain>
    </source>
</reference>
<keyword evidence="6" id="KW-0931">ER-Golgi transport</keyword>
<evidence type="ECO:0000256" key="8">
    <source>
        <dbReference type="ARBA" id="ARBA00022989"/>
    </source>
</evidence>
<organism evidence="11 12">
    <name type="scientific">Clavispora lusitaniae (strain ATCC 42720)</name>
    <name type="common">Yeast</name>
    <name type="synonym">Candida lusitaniae</name>
    <dbReference type="NCBI Taxonomy" id="306902"/>
    <lineage>
        <taxon>Eukaryota</taxon>
        <taxon>Fungi</taxon>
        <taxon>Dikarya</taxon>
        <taxon>Ascomycota</taxon>
        <taxon>Saccharomycotina</taxon>
        <taxon>Pichiomycetes</taxon>
        <taxon>Metschnikowiaceae</taxon>
        <taxon>Clavispora</taxon>
    </lineage>
</organism>
<evidence type="ECO:0000256" key="3">
    <source>
        <dbReference type="ARBA" id="ARBA00022448"/>
    </source>
</evidence>
<comment type="similarity">
    <text evidence="2">Belongs to the USE1 family.</text>
</comment>
<comment type="subcellular location">
    <subcellularLocation>
        <location evidence="1">Endoplasmic reticulum membrane</location>
        <topology evidence="1">Single-pass type IV membrane protein</topology>
    </subcellularLocation>
</comment>
<dbReference type="InParanoid" id="C4Y6K5"/>
<dbReference type="OMA" id="YHESIQD"/>
<dbReference type="InterPro" id="IPR019150">
    <property type="entry name" value="Vesicle_transport_protein_Use1"/>
</dbReference>
<feature type="transmembrane region" description="Helical" evidence="10">
    <location>
        <begin position="221"/>
        <end position="242"/>
    </location>
</feature>
<dbReference type="Proteomes" id="UP000007703">
    <property type="component" value="Unassembled WGS sequence"/>
</dbReference>
<evidence type="ECO:0000313" key="11">
    <source>
        <dbReference type="EMBL" id="EEQ39660.1"/>
    </source>
</evidence>
<protein>
    <submittedName>
        <fullName evidence="11">Uncharacterized protein</fullName>
    </submittedName>
</protein>
<dbReference type="GO" id="GO:0031201">
    <property type="term" value="C:SNARE complex"/>
    <property type="evidence" value="ECO:0007669"/>
    <property type="project" value="TreeGrafter"/>
</dbReference>
<dbReference type="EMBL" id="CH408079">
    <property type="protein sequence ID" value="EEQ39660.1"/>
    <property type="molecule type" value="Genomic_DNA"/>
</dbReference>
<keyword evidence="4 10" id="KW-0812">Transmembrane</keyword>
<dbReference type="GO" id="GO:0005484">
    <property type="term" value="F:SNAP receptor activity"/>
    <property type="evidence" value="ECO:0007669"/>
    <property type="project" value="TreeGrafter"/>
</dbReference>
<evidence type="ECO:0000256" key="10">
    <source>
        <dbReference type="SAM" id="Phobius"/>
    </source>
</evidence>
<keyword evidence="8 10" id="KW-1133">Transmembrane helix</keyword>
<evidence type="ECO:0000256" key="9">
    <source>
        <dbReference type="ARBA" id="ARBA00023136"/>
    </source>
</evidence>
<dbReference type="GeneID" id="8497223"/>
<proteinExistence type="inferred from homology"/>
<dbReference type="GO" id="GO:0006890">
    <property type="term" value="P:retrograde vesicle-mediated transport, Golgi to endoplasmic reticulum"/>
    <property type="evidence" value="ECO:0007669"/>
    <property type="project" value="TreeGrafter"/>
</dbReference>
<evidence type="ECO:0000256" key="4">
    <source>
        <dbReference type="ARBA" id="ARBA00022692"/>
    </source>
</evidence>
<dbReference type="GO" id="GO:0005789">
    <property type="term" value="C:endoplasmic reticulum membrane"/>
    <property type="evidence" value="ECO:0007669"/>
    <property type="project" value="UniProtKB-SubCell"/>
</dbReference>
<name>C4Y6K5_CLAL4</name>
<keyword evidence="3" id="KW-0813">Transport</keyword>
<evidence type="ECO:0000256" key="2">
    <source>
        <dbReference type="ARBA" id="ARBA00007891"/>
    </source>
</evidence>
<dbReference type="GO" id="GO:0015031">
    <property type="term" value="P:protein transport"/>
    <property type="evidence" value="ECO:0007669"/>
    <property type="project" value="UniProtKB-KW"/>
</dbReference>
<gene>
    <name evidence="11" type="ORF">CLUG_03788</name>
</gene>
<dbReference type="FunCoup" id="C4Y6K5">
    <property type="interactions" value="148"/>
</dbReference>
<dbReference type="PANTHER" id="PTHR13050">
    <property type="entry name" value="USE1-LIKE PROTEIN"/>
    <property type="match status" value="1"/>
</dbReference>
<evidence type="ECO:0000256" key="1">
    <source>
        <dbReference type="ARBA" id="ARBA00004163"/>
    </source>
</evidence>
<keyword evidence="9 10" id="KW-0472">Membrane</keyword>
<dbReference type="AlphaFoldDB" id="C4Y6K5"/>
<accession>C4Y6K5</accession>
<keyword evidence="5" id="KW-0256">Endoplasmic reticulum</keyword>
<evidence type="ECO:0000313" key="12">
    <source>
        <dbReference type="Proteomes" id="UP000007703"/>
    </source>
</evidence>
<dbReference type="OrthoDB" id="4008582at2759"/>
<evidence type="ECO:0000256" key="7">
    <source>
        <dbReference type="ARBA" id="ARBA00022927"/>
    </source>
</evidence>